<dbReference type="Pfam" id="PF13581">
    <property type="entry name" value="HATPase_c_2"/>
    <property type="match status" value="1"/>
</dbReference>
<dbReference type="InterPro" id="IPR036890">
    <property type="entry name" value="HATPase_C_sf"/>
</dbReference>
<dbReference type="SUPFAM" id="SSF55874">
    <property type="entry name" value="ATPase domain of HSP90 chaperone/DNA topoisomerase II/histidine kinase"/>
    <property type="match status" value="1"/>
</dbReference>
<keyword evidence="1" id="KW-0808">Transferase</keyword>
<dbReference type="PANTHER" id="PTHR35526:SF3">
    <property type="entry name" value="ANTI-SIGMA-F FACTOR RSBW"/>
    <property type="match status" value="1"/>
</dbReference>
<name>A0A4Q7NVM6_9ACTN</name>
<dbReference type="Proteomes" id="UP000293638">
    <property type="component" value="Unassembled WGS sequence"/>
</dbReference>
<accession>A0A4Q7NVM6</accession>
<evidence type="ECO:0000256" key="1">
    <source>
        <dbReference type="ARBA" id="ARBA00022527"/>
    </source>
</evidence>
<feature type="domain" description="Histidine kinase/HSP90-like ATPase" evidence="2">
    <location>
        <begin position="15"/>
        <end position="125"/>
    </location>
</feature>
<evidence type="ECO:0000313" key="4">
    <source>
        <dbReference type="Proteomes" id="UP000293638"/>
    </source>
</evidence>
<protein>
    <submittedName>
        <fullName evidence="3">Anti-sigma regulatory factor (Ser/Thr protein kinase)</fullName>
    </submittedName>
</protein>
<reference evidence="3 4" key="1">
    <citation type="submission" date="2019-02" db="EMBL/GenBank/DDBJ databases">
        <title>Genomic Encyclopedia of Type Strains, Phase IV (KMG-IV): sequencing the most valuable type-strain genomes for metagenomic binning, comparative biology and taxonomic classification.</title>
        <authorList>
            <person name="Goeker M."/>
        </authorList>
    </citation>
    <scope>NUCLEOTIDE SEQUENCE [LARGE SCALE GENOMIC DNA]</scope>
    <source>
        <strain evidence="3 4">DSM 45622</strain>
    </source>
</reference>
<keyword evidence="1" id="KW-0418">Kinase</keyword>
<dbReference type="Gene3D" id="3.30.565.10">
    <property type="entry name" value="Histidine kinase-like ATPase, C-terminal domain"/>
    <property type="match status" value="1"/>
</dbReference>
<dbReference type="OrthoDB" id="3852753at2"/>
<evidence type="ECO:0000313" key="3">
    <source>
        <dbReference type="EMBL" id="RZS90928.1"/>
    </source>
</evidence>
<dbReference type="RefSeq" id="WP_130491053.1">
    <property type="nucleotide sequence ID" value="NZ_SGXD01000001.1"/>
</dbReference>
<comment type="caution">
    <text evidence="3">The sequence shown here is derived from an EMBL/GenBank/DDBJ whole genome shotgun (WGS) entry which is preliminary data.</text>
</comment>
<dbReference type="EMBL" id="SGXD01000001">
    <property type="protein sequence ID" value="RZS90928.1"/>
    <property type="molecule type" value="Genomic_DNA"/>
</dbReference>
<proteinExistence type="predicted"/>
<keyword evidence="1" id="KW-0723">Serine/threonine-protein kinase</keyword>
<dbReference type="InterPro" id="IPR050267">
    <property type="entry name" value="Anti-sigma-factor_SerPK"/>
</dbReference>
<dbReference type="AlphaFoldDB" id="A0A4Q7NVM6"/>
<dbReference type="GO" id="GO:0004674">
    <property type="term" value="F:protein serine/threonine kinase activity"/>
    <property type="evidence" value="ECO:0007669"/>
    <property type="project" value="UniProtKB-KW"/>
</dbReference>
<sequence length="130" mass="13320">MTAGQRLTLALDLPLGPEACAVARRTVRDALSAWGVGGEGLAYDATLVVTELVSNGVRHGGDAVRLELATEAGCLEVAVVDGSAVLPEARGSDGESEGGRGVAIIEAVSRRWGVQALGEGKRVWAEIARG</sequence>
<dbReference type="CDD" id="cd16936">
    <property type="entry name" value="HATPase_RsbW-like"/>
    <property type="match status" value="1"/>
</dbReference>
<gene>
    <name evidence="3" type="ORF">EV189_0158</name>
</gene>
<dbReference type="InterPro" id="IPR003594">
    <property type="entry name" value="HATPase_dom"/>
</dbReference>
<evidence type="ECO:0000259" key="2">
    <source>
        <dbReference type="Pfam" id="PF13581"/>
    </source>
</evidence>
<dbReference type="PANTHER" id="PTHR35526">
    <property type="entry name" value="ANTI-SIGMA-F FACTOR RSBW-RELATED"/>
    <property type="match status" value="1"/>
</dbReference>
<organism evidence="3 4">
    <name type="scientific">Motilibacter rhizosphaerae</name>
    <dbReference type="NCBI Taxonomy" id="598652"/>
    <lineage>
        <taxon>Bacteria</taxon>
        <taxon>Bacillati</taxon>
        <taxon>Actinomycetota</taxon>
        <taxon>Actinomycetes</taxon>
        <taxon>Motilibacterales</taxon>
        <taxon>Motilibacteraceae</taxon>
        <taxon>Motilibacter</taxon>
    </lineage>
</organism>
<keyword evidence="4" id="KW-1185">Reference proteome</keyword>